<protein>
    <submittedName>
        <fullName evidence="2">F-box domain</fullName>
    </submittedName>
</protein>
<dbReference type="InterPro" id="IPR001810">
    <property type="entry name" value="F-box_dom"/>
</dbReference>
<dbReference type="InterPro" id="IPR055290">
    <property type="entry name" value="At3g26010-like"/>
</dbReference>
<keyword evidence="3" id="KW-1185">Reference proteome</keyword>
<dbReference type="STRING" id="56857.A0A200R939"/>
<feature type="domain" description="F-box" evidence="1">
    <location>
        <begin position="33"/>
        <end position="73"/>
    </location>
</feature>
<sequence>MMLSCKKNRLTTTGEISGDNLLPENSSSSVITNNIDLLRQILLRLPVKSLLVFKSVSKQWFSLISDPHFVHKHSLQNHLSIAGLFLRKWSSGMHPEFEFIFLDGKVTGSVPFKTLTFVNDQAGINIEQSCNGLLCCSSNIWNTSKCKRNYYIYNPSTKQYTILPRSQFRKRSFVSIKSVSLAFDPFKSPHYEVICIWNNDTYEYQIEIYSSKTASWRLSGDSFSSPSFIFHNKSGVFWNGSLHWISLTERTSLYFDIDQESVKTMPMPPINGQNCSIVYFGECRGHMHLIAMHNLWDRYFDIFEMGIDYTGWNLKYRVDLIAALTTAYPEMVYNIDIVDFFDDPFDFPVLLVEEEEESTKLVLQIPDKVISYDLKEMSFNTIHDLSPAGLHGEGTVQYHYQWFDAYQYMETLACV</sequence>
<dbReference type="AlphaFoldDB" id="A0A200R939"/>
<dbReference type="Gene3D" id="1.20.1280.50">
    <property type="match status" value="1"/>
</dbReference>
<dbReference type="OrthoDB" id="605328at2759"/>
<evidence type="ECO:0000313" key="2">
    <source>
        <dbReference type="EMBL" id="OVA19257.1"/>
    </source>
</evidence>
<dbReference type="PANTHER" id="PTHR35546">
    <property type="entry name" value="F-BOX PROTEIN INTERACTION DOMAIN PROTEIN-RELATED"/>
    <property type="match status" value="1"/>
</dbReference>
<dbReference type="Proteomes" id="UP000195402">
    <property type="component" value="Unassembled WGS sequence"/>
</dbReference>
<evidence type="ECO:0000313" key="3">
    <source>
        <dbReference type="Proteomes" id="UP000195402"/>
    </source>
</evidence>
<dbReference type="NCBIfam" id="TIGR01640">
    <property type="entry name" value="F_box_assoc_1"/>
    <property type="match status" value="1"/>
</dbReference>
<dbReference type="SMART" id="SM00256">
    <property type="entry name" value="FBOX"/>
    <property type="match status" value="1"/>
</dbReference>
<dbReference type="PANTHER" id="PTHR35546:SF115">
    <property type="entry name" value="F-BOX DOMAIN-CONTAINING PROTEIN"/>
    <property type="match status" value="1"/>
</dbReference>
<name>A0A200R939_MACCD</name>
<dbReference type="Pfam" id="PF08268">
    <property type="entry name" value="FBA_3"/>
    <property type="match status" value="1"/>
</dbReference>
<dbReference type="FunCoup" id="A0A200R939">
    <property type="interactions" value="1179"/>
</dbReference>
<accession>A0A200R939</accession>
<evidence type="ECO:0000259" key="1">
    <source>
        <dbReference type="SMART" id="SM00256"/>
    </source>
</evidence>
<dbReference type="SUPFAM" id="SSF81383">
    <property type="entry name" value="F-box domain"/>
    <property type="match status" value="1"/>
</dbReference>
<gene>
    <name evidence="2" type="ORF">BVC80_521g54</name>
</gene>
<dbReference type="InParanoid" id="A0A200R939"/>
<comment type="caution">
    <text evidence="2">The sequence shown here is derived from an EMBL/GenBank/DDBJ whole genome shotgun (WGS) entry which is preliminary data.</text>
</comment>
<dbReference type="InterPro" id="IPR017451">
    <property type="entry name" value="F-box-assoc_interact_dom"/>
</dbReference>
<reference evidence="2 3" key="1">
    <citation type="journal article" date="2017" name="Mol. Plant">
        <title>The Genome of Medicinal Plant Macleaya cordata Provides New Insights into Benzylisoquinoline Alkaloids Metabolism.</title>
        <authorList>
            <person name="Liu X."/>
            <person name="Liu Y."/>
            <person name="Huang P."/>
            <person name="Ma Y."/>
            <person name="Qing Z."/>
            <person name="Tang Q."/>
            <person name="Cao H."/>
            <person name="Cheng P."/>
            <person name="Zheng Y."/>
            <person name="Yuan Z."/>
            <person name="Zhou Y."/>
            <person name="Liu J."/>
            <person name="Tang Z."/>
            <person name="Zhuo Y."/>
            <person name="Zhang Y."/>
            <person name="Yu L."/>
            <person name="Huang J."/>
            <person name="Yang P."/>
            <person name="Peng Q."/>
            <person name="Zhang J."/>
            <person name="Jiang W."/>
            <person name="Zhang Z."/>
            <person name="Lin K."/>
            <person name="Ro D.K."/>
            <person name="Chen X."/>
            <person name="Xiong X."/>
            <person name="Shang Y."/>
            <person name="Huang S."/>
            <person name="Zeng J."/>
        </authorList>
    </citation>
    <scope>NUCLEOTIDE SEQUENCE [LARGE SCALE GENOMIC DNA]</scope>
    <source>
        <strain evidence="3">cv. BLH2017</strain>
        <tissue evidence="2">Root</tissue>
    </source>
</reference>
<dbReference type="OMA" id="IANHEYL"/>
<dbReference type="InterPro" id="IPR013187">
    <property type="entry name" value="F-box-assoc_dom_typ3"/>
</dbReference>
<dbReference type="CDD" id="cd22157">
    <property type="entry name" value="F-box_AtFBW1-like"/>
    <property type="match status" value="1"/>
</dbReference>
<dbReference type="InterPro" id="IPR036047">
    <property type="entry name" value="F-box-like_dom_sf"/>
</dbReference>
<dbReference type="EMBL" id="MVGT01000213">
    <property type="protein sequence ID" value="OVA19257.1"/>
    <property type="molecule type" value="Genomic_DNA"/>
</dbReference>
<organism evidence="2 3">
    <name type="scientific">Macleaya cordata</name>
    <name type="common">Five-seeded plume-poppy</name>
    <name type="synonym">Bocconia cordata</name>
    <dbReference type="NCBI Taxonomy" id="56857"/>
    <lineage>
        <taxon>Eukaryota</taxon>
        <taxon>Viridiplantae</taxon>
        <taxon>Streptophyta</taxon>
        <taxon>Embryophyta</taxon>
        <taxon>Tracheophyta</taxon>
        <taxon>Spermatophyta</taxon>
        <taxon>Magnoliopsida</taxon>
        <taxon>Ranunculales</taxon>
        <taxon>Papaveraceae</taxon>
        <taxon>Papaveroideae</taxon>
        <taxon>Macleaya</taxon>
    </lineage>
</organism>
<dbReference type="Pfam" id="PF00646">
    <property type="entry name" value="F-box"/>
    <property type="match status" value="1"/>
</dbReference>
<proteinExistence type="predicted"/>